<name>A0ABY5NH86_9MICO</name>
<dbReference type="PANTHER" id="PTHR39193">
    <property type="entry name" value="5-DEOXY-GLUCURONATE ISOMERASE"/>
    <property type="match status" value="1"/>
</dbReference>
<proteinExistence type="predicted"/>
<dbReference type="PANTHER" id="PTHR39193:SF1">
    <property type="entry name" value="5-DEOXY-GLUCURONATE ISOMERASE"/>
    <property type="match status" value="1"/>
</dbReference>
<evidence type="ECO:0000256" key="1">
    <source>
        <dbReference type="ARBA" id="ARBA00023235"/>
    </source>
</evidence>
<evidence type="ECO:0000313" key="3">
    <source>
        <dbReference type="Proteomes" id="UP001054811"/>
    </source>
</evidence>
<dbReference type="EMBL" id="CP091139">
    <property type="protein sequence ID" value="UUT34552.1"/>
    <property type="molecule type" value="Genomic_DNA"/>
</dbReference>
<dbReference type="GO" id="GO:0016853">
    <property type="term" value="F:isomerase activity"/>
    <property type="evidence" value="ECO:0007669"/>
    <property type="project" value="UniProtKB-KW"/>
</dbReference>
<dbReference type="InterPro" id="IPR024203">
    <property type="entry name" value="Deoxy-glucuronate_isom_IolB"/>
</dbReference>
<gene>
    <name evidence="2" type="ORF">L2X98_28905</name>
</gene>
<dbReference type="SUPFAM" id="SSF51182">
    <property type="entry name" value="RmlC-like cupins"/>
    <property type="match status" value="1"/>
</dbReference>
<dbReference type="InterPro" id="IPR014710">
    <property type="entry name" value="RmlC-like_jellyroll"/>
</dbReference>
<dbReference type="InterPro" id="IPR021120">
    <property type="entry name" value="KduI/IolB_isomerase"/>
</dbReference>
<accession>A0ABY5NH86</accession>
<dbReference type="Gene3D" id="2.60.120.10">
    <property type="entry name" value="Jelly Rolls"/>
    <property type="match status" value="1"/>
</dbReference>
<sequence>MRGAGVCSREVRNHGTPAHLHADRLIVCEVLTPGGEWSSYPPHKHDAEGPDESELEEIYHYEIAASPTGTPGFALQRVYASDARDIDLAREVRDGDTVLIPYGYHGPTVAAPGHDLYYLNVMAGPGTGPARRWLITDDPAHAWIRQTWPELEVDPRLPFRR</sequence>
<dbReference type="Proteomes" id="UP001054811">
    <property type="component" value="Chromosome"/>
</dbReference>
<dbReference type="InterPro" id="IPR011051">
    <property type="entry name" value="RmlC_Cupin_sf"/>
</dbReference>
<reference evidence="2" key="1">
    <citation type="submission" date="2022-01" db="EMBL/GenBank/DDBJ databases">
        <title>Microbacterium eymi and Microbacterium rhizovicinus sp. nov., isolated from the rhizospheric soil of Elymus tsukushiensis, a plant native to the Dokdo Islands, Republic of Korea.</title>
        <authorList>
            <person name="Hwang Y.J."/>
        </authorList>
    </citation>
    <scope>NUCLEOTIDE SEQUENCE</scope>
    <source>
        <strain evidence="2">KUDC0405</strain>
    </source>
</reference>
<organism evidence="2 3">
    <name type="scientific">Microbacterium elymi</name>
    <dbReference type="NCBI Taxonomy" id="2909587"/>
    <lineage>
        <taxon>Bacteria</taxon>
        <taxon>Bacillati</taxon>
        <taxon>Actinomycetota</taxon>
        <taxon>Actinomycetes</taxon>
        <taxon>Micrococcales</taxon>
        <taxon>Microbacteriaceae</taxon>
        <taxon>Microbacterium</taxon>
    </lineage>
</organism>
<evidence type="ECO:0000313" key="2">
    <source>
        <dbReference type="EMBL" id="UUT34552.1"/>
    </source>
</evidence>
<dbReference type="RefSeq" id="WP_259611077.1">
    <property type="nucleotide sequence ID" value="NZ_CP091139.2"/>
</dbReference>
<protein>
    <submittedName>
        <fullName evidence="2">5-deoxy-glucuronate isomerase</fullName>
    </submittedName>
</protein>
<keyword evidence="1 2" id="KW-0413">Isomerase</keyword>
<keyword evidence="3" id="KW-1185">Reference proteome</keyword>
<dbReference type="Pfam" id="PF04962">
    <property type="entry name" value="KduI"/>
    <property type="match status" value="1"/>
</dbReference>